<dbReference type="AlphaFoldDB" id="A0A9D4YXX4"/>
<reference evidence="10" key="1">
    <citation type="journal article" date="2019" name="Plant J.">
        <title>Chlorella vulgaris genome assembly and annotation reveals the molecular basis for metabolic acclimation to high light conditions.</title>
        <authorList>
            <person name="Cecchin M."/>
            <person name="Marcolungo L."/>
            <person name="Rossato M."/>
            <person name="Girolomoni L."/>
            <person name="Cosentino E."/>
            <person name="Cuine S."/>
            <person name="Li-Beisson Y."/>
            <person name="Delledonne M."/>
            <person name="Ballottari M."/>
        </authorList>
    </citation>
    <scope>NUCLEOTIDE SEQUENCE</scope>
    <source>
        <strain evidence="10">211/11P</strain>
    </source>
</reference>
<feature type="transmembrane region" description="Helical" evidence="8">
    <location>
        <begin position="225"/>
        <end position="242"/>
    </location>
</feature>
<keyword evidence="3 8" id="KW-0813">Transport</keyword>
<reference evidence="10" key="2">
    <citation type="submission" date="2020-11" db="EMBL/GenBank/DDBJ databases">
        <authorList>
            <person name="Cecchin M."/>
            <person name="Marcolungo L."/>
            <person name="Rossato M."/>
            <person name="Girolomoni L."/>
            <person name="Cosentino E."/>
            <person name="Cuine S."/>
            <person name="Li-Beisson Y."/>
            <person name="Delledonne M."/>
            <person name="Ballottari M."/>
        </authorList>
    </citation>
    <scope>NUCLEOTIDE SEQUENCE</scope>
    <source>
        <strain evidence="10">211/11P</strain>
        <tissue evidence="10">Whole cell</tissue>
    </source>
</reference>
<dbReference type="Proteomes" id="UP001055712">
    <property type="component" value="Unassembled WGS sequence"/>
</dbReference>
<dbReference type="PANTHER" id="PTHR11730:SF6">
    <property type="entry name" value="AMMONIUM TRANSPORTER"/>
    <property type="match status" value="1"/>
</dbReference>
<evidence type="ECO:0000256" key="5">
    <source>
        <dbReference type="ARBA" id="ARBA00022989"/>
    </source>
</evidence>
<comment type="caution">
    <text evidence="8">Lacks conserved residue(s) required for the propagation of feature annotation.</text>
</comment>
<dbReference type="FunFam" id="1.10.3430.10:FF:000008">
    <property type="entry name" value="Ammonium transporter"/>
    <property type="match status" value="1"/>
</dbReference>
<accession>A0A9D4YXX4</accession>
<evidence type="ECO:0000313" key="10">
    <source>
        <dbReference type="EMBL" id="KAI3431805.1"/>
    </source>
</evidence>
<keyword evidence="11" id="KW-1185">Reference proteome</keyword>
<dbReference type="InterPro" id="IPR024041">
    <property type="entry name" value="NH4_transpt_AmtB-like_dom"/>
</dbReference>
<dbReference type="PANTHER" id="PTHR11730">
    <property type="entry name" value="AMMONIUM TRANSPORTER"/>
    <property type="match status" value="1"/>
</dbReference>
<keyword evidence="4 8" id="KW-0812">Transmembrane</keyword>
<evidence type="ECO:0000256" key="3">
    <source>
        <dbReference type="ARBA" id="ARBA00022448"/>
    </source>
</evidence>
<dbReference type="GO" id="GO:0005886">
    <property type="term" value="C:plasma membrane"/>
    <property type="evidence" value="ECO:0007669"/>
    <property type="project" value="UniProtKB-SubCell"/>
</dbReference>
<dbReference type="InterPro" id="IPR001905">
    <property type="entry name" value="Ammonium_transpt"/>
</dbReference>
<dbReference type="EMBL" id="SIDB01000006">
    <property type="protein sequence ID" value="KAI3431805.1"/>
    <property type="molecule type" value="Genomic_DNA"/>
</dbReference>
<evidence type="ECO:0000256" key="6">
    <source>
        <dbReference type="ARBA" id="ARBA00023136"/>
    </source>
</evidence>
<keyword evidence="5 8" id="KW-1133">Transmembrane helix</keyword>
<sequence length="475" mass="50376">MADTASQLDNLEAELTTLWVTICAIMVFQMQSGFALLEAGTVRVKNTKNILLKNAIDACVATICWWSVGDAFAYGKCGQNAFIGAFNFFSSEADANGGTHWALWLFNWAFAATSATIVSGAIAERLQFKAYLIYTSVISGFIYPVVVHWVWSNSGWLAARRMPCDAAEYEPLISGTMGLLDFAGSGVVHMVGGGAALMATIIVGPRLGRFGADGKPTEFVPSNPVFQALGVFILWASFYAFNAGSTQCFQGCMFVAANIAVNTTISASFGALTCLAVAILLGLPGDIGPVLNGVLAGLVSITAPCAMVTTYGAAVIGIVGGLVYSASSRLLVRLKVDDPVDAAPVHFFCGAWGVLSVGFFATETSTAAAYTYAADWGVFYGGSGKQLGMQLLGVVVLSAWTCTLSGLLFLFLRKMCWLRVPEQVERQGLDLAQGLSTGLMGKCFKRSAYTMAVEHSLTRPSAMPKPETHKLDNSV</sequence>
<comment type="similarity">
    <text evidence="2 8">Belongs to the ammonia transporter channel (TC 1.A.11.2) family.</text>
</comment>
<evidence type="ECO:0000313" key="11">
    <source>
        <dbReference type="Proteomes" id="UP001055712"/>
    </source>
</evidence>
<proteinExistence type="inferred from homology"/>
<dbReference type="Pfam" id="PF00909">
    <property type="entry name" value="Ammonium_transp"/>
    <property type="match status" value="1"/>
</dbReference>
<dbReference type="GO" id="GO:0097272">
    <property type="term" value="P:ammonium homeostasis"/>
    <property type="evidence" value="ECO:0007669"/>
    <property type="project" value="TreeGrafter"/>
</dbReference>
<evidence type="ECO:0000259" key="9">
    <source>
        <dbReference type="Pfam" id="PF00909"/>
    </source>
</evidence>
<dbReference type="InterPro" id="IPR018047">
    <property type="entry name" value="Ammonium_transpt_CS"/>
</dbReference>
<feature type="transmembrane region" description="Helical" evidence="8">
    <location>
        <begin position="50"/>
        <end position="68"/>
    </location>
</feature>
<feature type="transmembrane region" description="Helical" evidence="8">
    <location>
        <begin position="130"/>
        <end position="151"/>
    </location>
</feature>
<feature type="transmembrane region" description="Helical" evidence="8">
    <location>
        <begin position="301"/>
        <end position="324"/>
    </location>
</feature>
<dbReference type="PROSITE" id="PS01219">
    <property type="entry name" value="AMMONIUM_TRANSP"/>
    <property type="match status" value="1"/>
</dbReference>
<feature type="transmembrane region" description="Helical" evidence="8">
    <location>
        <begin position="390"/>
        <end position="412"/>
    </location>
</feature>
<organism evidence="10 11">
    <name type="scientific">Chlorella vulgaris</name>
    <name type="common">Green alga</name>
    <dbReference type="NCBI Taxonomy" id="3077"/>
    <lineage>
        <taxon>Eukaryota</taxon>
        <taxon>Viridiplantae</taxon>
        <taxon>Chlorophyta</taxon>
        <taxon>core chlorophytes</taxon>
        <taxon>Trebouxiophyceae</taxon>
        <taxon>Chlorellales</taxon>
        <taxon>Chlorellaceae</taxon>
        <taxon>Chlorella clade</taxon>
        <taxon>Chlorella</taxon>
    </lineage>
</organism>
<comment type="subcellular location">
    <subcellularLocation>
        <location evidence="8">Cell membrane</location>
        <topology evidence="8">Multi-pass membrane protein</topology>
    </subcellularLocation>
    <subcellularLocation>
        <location evidence="1">Membrane</location>
        <topology evidence="1">Multi-pass membrane protein</topology>
    </subcellularLocation>
</comment>
<dbReference type="OrthoDB" id="534912at2759"/>
<feature type="transmembrane region" description="Helical" evidence="8">
    <location>
        <begin position="345"/>
        <end position="370"/>
    </location>
</feature>
<evidence type="ECO:0000256" key="1">
    <source>
        <dbReference type="ARBA" id="ARBA00004141"/>
    </source>
</evidence>
<feature type="domain" description="Ammonium transporter AmtB-like" evidence="9">
    <location>
        <begin position="18"/>
        <end position="433"/>
    </location>
</feature>
<name>A0A9D4YXX4_CHLVU</name>
<dbReference type="SUPFAM" id="SSF111352">
    <property type="entry name" value="Ammonium transporter"/>
    <property type="match status" value="1"/>
</dbReference>
<dbReference type="GO" id="GO:0008519">
    <property type="term" value="F:ammonium channel activity"/>
    <property type="evidence" value="ECO:0007669"/>
    <property type="project" value="InterPro"/>
</dbReference>
<comment type="caution">
    <text evidence="10">The sequence shown here is derived from an EMBL/GenBank/DDBJ whole genome shotgun (WGS) entry which is preliminary data.</text>
</comment>
<evidence type="ECO:0000256" key="4">
    <source>
        <dbReference type="ARBA" id="ARBA00022692"/>
    </source>
</evidence>
<gene>
    <name evidence="10" type="ORF">D9Q98_010558</name>
</gene>
<evidence type="ECO:0000256" key="7">
    <source>
        <dbReference type="ARBA" id="ARBA00023177"/>
    </source>
</evidence>
<dbReference type="Gene3D" id="1.10.3430.10">
    <property type="entry name" value="Ammonium transporter AmtB like domains"/>
    <property type="match status" value="1"/>
</dbReference>
<protein>
    <recommendedName>
        <fullName evidence="8">Ammonium transporter</fullName>
    </recommendedName>
</protein>
<keyword evidence="7 8" id="KW-0924">Ammonia transport</keyword>
<evidence type="ECO:0000256" key="8">
    <source>
        <dbReference type="RuleBase" id="RU362002"/>
    </source>
</evidence>
<keyword evidence="6 8" id="KW-0472">Membrane</keyword>
<feature type="transmembrane region" description="Helical" evidence="8">
    <location>
        <begin position="101"/>
        <end position="123"/>
    </location>
</feature>
<evidence type="ECO:0000256" key="2">
    <source>
        <dbReference type="ARBA" id="ARBA00005887"/>
    </source>
</evidence>
<feature type="transmembrane region" description="Helical" evidence="8">
    <location>
        <begin position="18"/>
        <end position="38"/>
    </location>
</feature>
<feature type="transmembrane region" description="Helical" evidence="8">
    <location>
        <begin position="254"/>
        <end position="281"/>
    </location>
</feature>
<dbReference type="InterPro" id="IPR029020">
    <property type="entry name" value="Ammonium/urea_transptr"/>
</dbReference>
<dbReference type="NCBIfam" id="TIGR00836">
    <property type="entry name" value="amt"/>
    <property type="match status" value="1"/>
</dbReference>